<evidence type="ECO:0000256" key="1">
    <source>
        <dbReference type="ARBA" id="ARBA00004162"/>
    </source>
</evidence>
<evidence type="ECO:0000256" key="2">
    <source>
        <dbReference type="ARBA" id="ARBA00008914"/>
    </source>
</evidence>
<keyword evidence="5 9" id="KW-1133">Transmembrane helix</keyword>
<dbReference type="InterPro" id="IPR006665">
    <property type="entry name" value="OmpA-like"/>
</dbReference>
<evidence type="ECO:0000256" key="4">
    <source>
        <dbReference type="ARBA" id="ARBA00022692"/>
    </source>
</evidence>
<proteinExistence type="inferred from homology"/>
<evidence type="ECO:0000313" key="12">
    <source>
        <dbReference type="Proteomes" id="UP000682358"/>
    </source>
</evidence>
<accession>A0AAJ4NGV8</accession>
<evidence type="ECO:0000256" key="5">
    <source>
        <dbReference type="ARBA" id="ARBA00022989"/>
    </source>
</evidence>
<keyword evidence="11" id="KW-0966">Cell projection</keyword>
<dbReference type="PANTHER" id="PTHR30329:SF18">
    <property type="entry name" value="MOTILITY PROTEIN B"/>
    <property type="match status" value="1"/>
</dbReference>
<comment type="subcellular location">
    <subcellularLocation>
        <location evidence="1">Cell membrane</location>
        <topology evidence="1">Single-pass membrane protein</topology>
    </subcellularLocation>
</comment>
<evidence type="ECO:0000256" key="7">
    <source>
        <dbReference type="PROSITE-ProRule" id="PRU00473"/>
    </source>
</evidence>
<dbReference type="CDD" id="cd07185">
    <property type="entry name" value="OmpA_C-like"/>
    <property type="match status" value="1"/>
</dbReference>
<dbReference type="InterPro" id="IPR025713">
    <property type="entry name" value="MotB-like_N_dom"/>
</dbReference>
<dbReference type="Gene3D" id="3.30.1330.60">
    <property type="entry name" value="OmpA-like domain"/>
    <property type="match status" value="1"/>
</dbReference>
<dbReference type="SUPFAM" id="SSF103088">
    <property type="entry name" value="OmpA-like"/>
    <property type="match status" value="1"/>
</dbReference>
<organism evidence="11 12">
    <name type="scientific">Providencia rettgeri</name>
    <dbReference type="NCBI Taxonomy" id="587"/>
    <lineage>
        <taxon>Bacteria</taxon>
        <taxon>Pseudomonadati</taxon>
        <taxon>Pseudomonadota</taxon>
        <taxon>Gammaproteobacteria</taxon>
        <taxon>Enterobacterales</taxon>
        <taxon>Morganellaceae</taxon>
        <taxon>Providencia</taxon>
    </lineage>
</organism>
<dbReference type="PROSITE" id="PS51123">
    <property type="entry name" value="OMPA_2"/>
    <property type="match status" value="1"/>
</dbReference>
<sequence length="333" mass="37255">MAANTPHVIRVKKRSSHHQNGHGGSWKIAYADFMTAMMAFFLVMWLISISSPQELTQIAEYFRTPLSTAINPGSKSGDATNPIPGGGKDPIFRDGDVMPEPNNIIDGNANYRFEKLKESLEQAILKDPRLNELKPHLLIDMINDGLRIQIVDSENRPMFKVGSATVEPYMRDILRAIAPLLNDVPNRISISGHTDDLAYANGANYSNWELSSDRANASRRELIRGGMDENKVLRVVGMASAIHLDKEDGFAPINRRISIIVLNDEETKQILREYDGTKPINDVLNKPQKPMQETAVGVVAAVKIPWWIAVIWIYYITCLVVCRGFRQSALSET</sequence>
<dbReference type="EMBL" id="CP076405">
    <property type="protein sequence ID" value="QWQ19461.2"/>
    <property type="molecule type" value="Genomic_DNA"/>
</dbReference>
<dbReference type="Pfam" id="PF13677">
    <property type="entry name" value="MotB_plug"/>
    <property type="match status" value="1"/>
</dbReference>
<keyword evidence="3" id="KW-1003">Cell membrane</keyword>
<dbReference type="AlphaFoldDB" id="A0AAJ4NGV8"/>
<dbReference type="InterPro" id="IPR050330">
    <property type="entry name" value="Bact_OuterMem_StrucFunc"/>
</dbReference>
<dbReference type="GO" id="GO:0005886">
    <property type="term" value="C:plasma membrane"/>
    <property type="evidence" value="ECO:0007669"/>
    <property type="project" value="UniProtKB-SubCell"/>
</dbReference>
<dbReference type="Pfam" id="PF00691">
    <property type="entry name" value="OmpA"/>
    <property type="match status" value="1"/>
</dbReference>
<feature type="region of interest" description="Disordered" evidence="8">
    <location>
        <begin position="1"/>
        <end position="22"/>
    </location>
</feature>
<feature type="compositionally biased region" description="Basic residues" evidence="8">
    <location>
        <begin position="9"/>
        <end position="20"/>
    </location>
</feature>
<gene>
    <name evidence="11" type="primary">motB</name>
    <name evidence="11" type="ORF">KOF27_12545</name>
</gene>
<evidence type="ECO:0000256" key="9">
    <source>
        <dbReference type="SAM" id="Phobius"/>
    </source>
</evidence>
<dbReference type="NCBIfam" id="NF006548">
    <property type="entry name" value="PRK09041.1"/>
    <property type="match status" value="1"/>
</dbReference>
<feature type="transmembrane region" description="Helical" evidence="9">
    <location>
        <begin position="304"/>
        <end position="325"/>
    </location>
</feature>
<evidence type="ECO:0000256" key="6">
    <source>
        <dbReference type="ARBA" id="ARBA00023136"/>
    </source>
</evidence>
<name>A0AAJ4NGV8_PRORE</name>
<evidence type="ECO:0000313" key="11">
    <source>
        <dbReference type="EMBL" id="QWQ19461.2"/>
    </source>
</evidence>
<dbReference type="Proteomes" id="UP000682358">
    <property type="component" value="Chromosome"/>
</dbReference>
<evidence type="ECO:0000259" key="10">
    <source>
        <dbReference type="PROSITE" id="PS51123"/>
    </source>
</evidence>
<reference evidence="11" key="1">
    <citation type="submission" date="2021-06" db="EMBL/GenBank/DDBJ databases">
        <title>Emergence of genetically related NDM-1-producing Providencia rettgeri strains in Argentina.</title>
        <authorList>
            <person name="Pasteran F."/>
            <person name="Meo A."/>
            <person name="Gomez S."/>
            <person name="Derdoy L."/>
            <person name="Albronoz E."/>
            <person name="Faccone D."/>
            <person name="Guerriero L."/>
            <person name="Archuby D."/>
            <person name="Tarzia A."/>
            <person name="Lopez M."/>
            <person name="Corso A."/>
        </authorList>
    </citation>
    <scope>NUCLEOTIDE SEQUENCE</scope>
    <source>
        <strain evidence="11">PreM15628</strain>
    </source>
</reference>
<protein>
    <submittedName>
        <fullName evidence="11">Flagellar motor protein MotB</fullName>
    </submittedName>
</protein>
<evidence type="ECO:0000256" key="8">
    <source>
        <dbReference type="SAM" id="MobiDB-lite"/>
    </source>
</evidence>
<keyword evidence="6 7" id="KW-0472">Membrane</keyword>
<comment type="similarity">
    <text evidence="2">Belongs to the MotB family.</text>
</comment>
<feature type="domain" description="OmpA-like" evidence="10">
    <location>
        <begin position="146"/>
        <end position="265"/>
    </location>
</feature>
<evidence type="ECO:0000256" key="3">
    <source>
        <dbReference type="ARBA" id="ARBA00022475"/>
    </source>
</evidence>
<keyword evidence="11" id="KW-0282">Flagellum</keyword>
<dbReference type="PANTHER" id="PTHR30329">
    <property type="entry name" value="STATOR ELEMENT OF FLAGELLAR MOTOR COMPLEX"/>
    <property type="match status" value="1"/>
</dbReference>
<dbReference type="InterPro" id="IPR036737">
    <property type="entry name" value="OmpA-like_sf"/>
</dbReference>
<feature type="transmembrane region" description="Helical" evidence="9">
    <location>
        <begin position="28"/>
        <end position="47"/>
    </location>
</feature>
<keyword evidence="4 9" id="KW-0812">Transmembrane</keyword>
<keyword evidence="11" id="KW-0969">Cilium</keyword>